<sequence length="42" mass="4936">MFTLKLLLYLKFSAIEGEKNTLIRVKLKCLLVDCENDFLMNN</sequence>
<gene>
    <name evidence="1" type="ORF">DFQ02_104241</name>
</gene>
<reference evidence="1 2" key="1">
    <citation type="submission" date="2018-07" db="EMBL/GenBank/DDBJ databases">
        <title>Genomic Encyclopedia of Type Strains, Phase III (KMG-III): the genomes of soil and plant-associated and newly described type strains.</title>
        <authorList>
            <person name="Whitman W."/>
        </authorList>
    </citation>
    <scope>NUCLEOTIDE SEQUENCE [LARGE SCALE GENOMIC DNA]</scope>
    <source>
        <strain evidence="1 2">CECT 8487</strain>
    </source>
</reference>
<dbReference type="AlphaFoldDB" id="A0A3D9HG36"/>
<keyword evidence="2" id="KW-1185">Reference proteome</keyword>
<accession>A0A3D9HG36</accession>
<evidence type="ECO:0000313" key="2">
    <source>
        <dbReference type="Proteomes" id="UP000256629"/>
    </source>
</evidence>
<name>A0A3D9HG36_9FLAO</name>
<dbReference type="EMBL" id="QRDX01000004">
    <property type="protein sequence ID" value="RED48395.1"/>
    <property type="molecule type" value="Genomic_DNA"/>
</dbReference>
<comment type="caution">
    <text evidence="1">The sequence shown here is derived from an EMBL/GenBank/DDBJ whole genome shotgun (WGS) entry which is preliminary data.</text>
</comment>
<evidence type="ECO:0000313" key="1">
    <source>
        <dbReference type="EMBL" id="RED48395.1"/>
    </source>
</evidence>
<dbReference type="Proteomes" id="UP000256629">
    <property type="component" value="Unassembled WGS sequence"/>
</dbReference>
<organism evidence="1 2">
    <name type="scientific">Seonamhaeicola aphaedonensis</name>
    <dbReference type="NCBI Taxonomy" id="1461338"/>
    <lineage>
        <taxon>Bacteria</taxon>
        <taxon>Pseudomonadati</taxon>
        <taxon>Bacteroidota</taxon>
        <taxon>Flavobacteriia</taxon>
        <taxon>Flavobacteriales</taxon>
        <taxon>Flavobacteriaceae</taxon>
    </lineage>
</organism>
<proteinExistence type="predicted"/>
<protein>
    <submittedName>
        <fullName evidence="1">Uncharacterized protein</fullName>
    </submittedName>
</protein>